<reference evidence="3" key="1">
    <citation type="submission" date="2016-03" db="EMBL/GenBank/DDBJ databases">
        <authorList>
            <person name="Guldener U."/>
        </authorList>
    </citation>
    <scope>NUCLEOTIDE SEQUENCE [LARGE SCALE GENOMIC DNA]</scope>
    <source>
        <strain evidence="3">04CH-RAC-A.6.1</strain>
    </source>
</reference>
<keyword evidence="3" id="KW-1185">Reference proteome</keyword>
<dbReference type="Proteomes" id="UP000178912">
    <property type="component" value="Unassembled WGS sequence"/>
</dbReference>
<keyword evidence="1" id="KW-0732">Signal</keyword>
<evidence type="ECO:0000313" key="3">
    <source>
        <dbReference type="Proteomes" id="UP000178912"/>
    </source>
</evidence>
<evidence type="ECO:0000256" key="1">
    <source>
        <dbReference type="SAM" id="SignalP"/>
    </source>
</evidence>
<feature type="chain" id="PRO_5009446773" evidence="1">
    <location>
        <begin position="20"/>
        <end position="82"/>
    </location>
</feature>
<feature type="signal peptide" evidence="1">
    <location>
        <begin position="1"/>
        <end position="19"/>
    </location>
</feature>
<accession>A0A1E1L8K1</accession>
<name>A0A1E1L8K1_9HELO</name>
<dbReference type="EMBL" id="FJUX01000081">
    <property type="protein sequence ID" value="CZT05978.1"/>
    <property type="molecule type" value="Genomic_DNA"/>
</dbReference>
<evidence type="ECO:0000313" key="2">
    <source>
        <dbReference type="EMBL" id="CZT05978.1"/>
    </source>
</evidence>
<organism evidence="2 3">
    <name type="scientific">Rhynchosporium agropyri</name>
    <dbReference type="NCBI Taxonomy" id="914238"/>
    <lineage>
        <taxon>Eukaryota</taxon>
        <taxon>Fungi</taxon>
        <taxon>Dikarya</taxon>
        <taxon>Ascomycota</taxon>
        <taxon>Pezizomycotina</taxon>
        <taxon>Leotiomycetes</taxon>
        <taxon>Helotiales</taxon>
        <taxon>Ploettnerulaceae</taxon>
        <taxon>Rhynchosporium</taxon>
    </lineage>
</organism>
<dbReference type="AlphaFoldDB" id="A0A1E1L8K1"/>
<proteinExistence type="predicted"/>
<gene>
    <name evidence="2" type="ORF">RAG0_11852</name>
</gene>
<protein>
    <submittedName>
        <fullName evidence="2">Uncharacterized protein</fullName>
    </submittedName>
</protein>
<sequence>MLYFRLLPLACLFIGQSISSDTEHPNQGHHLPSTLHFVCNGSHGGKTSSKCKASVAAYCTNLYCSAECPNHGVAVGSFPGTG</sequence>